<dbReference type="AlphaFoldDB" id="X0U5Y8"/>
<reference evidence="1" key="1">
    <citation type="journal article" date="2014" name="Front. Microbiol.">
        <title>High frequency of phylogenetically diverse reductive dehalogenase-homologous genes in deep subseafloor sedimentary metagenomes.</title>
        <authorList>
            <person name="Kawai M."/>
            <person name="Futagami T."/>
            <person name="Toyoda A."/>
            <person name="Takaki Y."/>
            <person name="Nishi S."/>
            <person name="Hori S."/>
            <person name="Arai W."/>
            <person name="Tsubouchi T."/>
            <person name="Morono Y."/>
            <person name="Uchiyama I."/>
            <person name="Ito T."/>
            <person name="Fujiyama A."/>
            <person name="Inagaki F."/>
            <person name="Takami H."/>
        </authorList>
    </citation>
    <scope>NUCLEOTIDE SEQUENCE</scope>
    <source>
        <strain evidence="1">Expedition CK06-06</strain>
    </source>
</reference>
<organism evidence="1">
    <name type="scientific">marine sediment metagenome</name>
    <dbReference type="NCBI Taxonomy" id="412755"/>
    <lineage>
        <taxon>unclassified sequences</taxon>
        <taxon>metagenomes</taxon>
        <taxon>ecological metagenomes</taxon>
    </lineage>
</organism>
<sequence length="64" mass="7374">MQTRSQLRYSPAPDVHRRYPERFHATSVSRPLSIHIGREQVPIQIFGVAGLFGINRSCLRVNKK</sequence>
<accession>X0U5Y8</accession>
<dbReference type="EMBL" id="BARS01015913">
    <property type="protein sequence ID" value="GAF95787.1"/>
    <property type="molecule type" value="Genomic_DNA"/>
</dbReference>
<proteinExistence type="predicted"/>
<gene>
    <name evidence="1" type="ORF">S01H1_26267</name>
</gene>
<protein>
    <submittedName>
        <fullName evidence="1">Uncharacterized protein</fullName>
    </submittedName>
</protein>
<comment type="caution">
    <text evidence="1">The sequence shown here is derived from an EMBL/GenBank/DDBJ whole genome shotgun (WGS) entry which is preliminary data.</text>
</comment>
<name>X0U5Y8_9ZZZZ</name>
<evidence type="ECO:0000313" key="1">
    <source>
        <dbReference type="EMBL" id="GAF95787.1"/>
    </source>
</evidence>